<dbReference type="InterPro" id="IPR002156">
    <property type="entry name" value="RNaseH_domain"/>
</dbReference>
<evidence type="ECO:0000256" key="2">
    <source>
        <dbReference type="ARBA" id="ARBA00001913"/>
    </source>
</evidence>
<evidence type="ECO:0000256" key="4">
    <source>
        <dbReference type="ARBA" id="ARBA00012595"/>
    </source>
</evidence>
<sequence>ETPLTKSSSAETEADSVYEVKIDFNTASSIAAINFVLKDEETGSWYQYRGRDFKVPLVNFSNDDDNTVGIKPGFAIWPGQFSSTSLQSNDTKSNDDNKNGNLKESVQQKITLQSYNEEHLIVKETSVQNSMNVYMKRSTETSNHLVHIETDIPGDVIVHWGVCKDESKKWEIPSEPYPANTNVFKNKALRTLLQQKSGNGSLGVFPLDEGTYGFVFVLKLEDNTWINYMGNDFYIPVPKPSIVQKVELPSAVSEEDVEVSAYTDDIIDEIRHLVSGISSEGSRKTKSKEAQEMILQEIEKLAAEAYGIFRTSVQTSPEIIEEDIEPAVKIHSATGSGFEILFQGFNWESNKSGRWYAELEEKVDELASLGFTVVWLPPPTESISREGYMPRDLYNLNSKYGSIDELKSLVKKFHKVGIRVLGDAVINHRCAHFQNQNGIWNIFGGLLNWDDRAVVADDPHFQGRGNKSSGDNFHAAPNIDHSQDFVRKDLCEWLRWLRKEIGYDGWRLDYVRGFWGGYVKEYMEASEPYFSVGEYWDSLSYTYGEMDHNQDAHRQRIIDWINDTNGTAGAFDVTTKGILHSAIERCEYWRLSDSKGKPPGVVGWWPSRAVTFIENHDTGSTQGHWRFPGGKEMQGYAYILTHPGTPSVFYDHMFSRYKPEISALMSLRNRNKIQCRSTVKITKAERDVYAAIIDDKVAMKIGPGHYEPQGHQKWSLAVQGNDYKVSSKEKEEAILNKAVRWAIVTETEISLKANNLLSQWGYKLVSSCVSCVRGGKQTHLSPPISSKIHLGRRNRSWEVWDCQLGNLTAGKGSGGGGSNALGYSIFRCYPDLGVLQPLGQLRLLVTIGDVDHSTKAWMNFMIVRSLSPYNGIIGRPGIREIRAALSTAHGMLKFPVDGGVVTIRSSNRRHAIREWANGSMLTPEEKLGYICMAAVGYDRSPAISSGTSTQYPRRIFTCSTEKKGEAPDRTKAIQAEDCYPLLEIDWKVESLYGYPFKCFLDAYKGYHQIQMAESDEEKTDFHTSQGVYCYTKMPFGLKNTSATYQRLVDKAFDSQVGRDIEVYVDDLVIKSYTETEMIRDIEETFRTLRKINMKLNPKKCMFGAVEGMFLGYMINLDGIKPCPDKTEAVLQLPSPRTIKEVQSLNGKLASLNRFLSKSAEKSLPLFKTLKKCIKKSDFHWTPEAKQAFKQLKQHLSELPLLVAPKPKEELIVYMSASYGAVSAVLMTERGTVQTPVYFVSRTLQGLELNYTPMEKLVLSLVFSTKRLRRTVTKVDRHAGGTQYHISAKDVDERTDPGGLPCREAGRKSTRHISCGNPAGAVDTIHRWIVMCRWIKRWLNTDKPGRNRVHLPAKMGVRNVQVSVDSKLVVNQILGTYVDKEGNMVKYLEKDKSLISGFANFSISQVPRSKNKKADALSKIASTSFAHLSKQVLVEILKEKSIQEKEVEVIVEEEGPAWMTPIIEYLKDGTIPGDRKEASKLCIKARQYELLEGVLYRRSFLKP</sequence>
<dbReference type="Pfam" id="PF07821">
    <property type="entry name" value="Alpha-amyl_C2"/>
    <property type="match status" value="1"/>
</dbReference>
<evidence type="ECO:0000256" key="7">
    <source>
        <dbReference type="ARBA" id="ARBA00023277"/>
    </source>
</evidence>
<dbReference type="PANTHER" id="PTHR43447">
    <property type="entry name" value="ALPHA-AMYLASE"/>
    <property type="match status" value="1"/>
</dbReference>
<dbReference type="Proteomes" id="UP001151760">
    <property type="component" value="Unassembled WGS sequence"/>
</dbReference>
<keyword evidence="6" id="KW-0378">Hydrolase</keyword>
<dbReference type="Pfam" id="PF17919">
    <property type="entry name" value="RT_RNaseH_2"/>
    <property type="match status" value="1"/>
</dbReference>
<dbReference type="SMART" id="SM00810">
    <property type="entry name" value="Alpha-amyl_C2"/>
    <property type="match status" value="1"/>
</dbReference>
<evidence type="ECO:0000256" key="6">
    <source>
        <dbReference type="ARBA" id="ARBA00022801"/>
    </source>
</evidence>
<evidence type="ECO:0000313" key="13">
    <source>
        <dbReference type="EMBL" id="GJT78634.1"/>
    </source>
</evidence>
<evidence type="ECO:0000256" key="8">
    <source>
        <dbReference type="ARBA" id="ARBA00023295"/>
    </source>
</evidence>
<protein>
    <recommendedName>
        <fullName evidence="4">alpha-amylase</fullName>
        <ecNumber evidence="4">3.2.1.1</ecNumber>
    </recommendedName>
    <alternativeName>
        <fullName evidence="9">1,4-alpha-D-glucan glucanohydrolase</fullName>
    </alternativeName>
</protein>
<accession>A0ABQ5GTK8</accession>
<reference evidence="13" key="1">
    <citation type="journal article" date="2022" name="Int. J. Mol. Sci.">
        <title>Draft Genome of Tanacetum Coccineum: Genomic Comparison of Closely Related Tanacetum-Family Plants.</title>
        <authorList>
            <person name="Yamashiro T."/>
            <person name="Shiraishi A."/>
            <person name="Nakayama K."/>
            <person name="Satake H."/>
        </authorList>
    </citation>
    <scope>NUCLEOTIDE SEQUENCE</scope>
</reference>
<dbReference type="Gene3D" id="3.30.420.10">
    <property type="entry name" value="Ribonuclease H-like superfamily/Ribonuclease H"/>
    <property type="match status" value="1"/>
</dbReference>
<dbReference type="InterPro" id="IPR041577">
    <property type="entry name" value="RT_RNaseH_2"/>
</dbReference>
<dbReference type="InterPro" id="IPR036397">
    <property type="entry name" value="RNaseH_sf"/>
</dbReference>
<dbReference type="InterPro" id="IPR006047">
    <property type="entry name" value="GH13_cat_dom"/>
</dbReference>
<keyword evidence="5" id="KW-0479">Metal-binding</keyword>
<name>A0ABQ5GTK8_9ASTR</name>
<dbReference type="EC" id="3.2.1.1" evidence="4"/>
<reference evidence="13" key="2">
    <citation type="submission" date="2022-01" db="EMBL/GenBank/DDBJ databases">
        <authorList>
            <person name="Yamashiro T."/>
            <person name="Shiraishi A."/>
            <person name="Satake H."/>
            <person name="Nakayama K."/>
        </authorList>
    </citation>
    <scope>NUCLEOTIDE SEQUENCE</scope>
</reference>
<dbReference type="InterPro" id="IPR013780">
    <property type="entry name" value="Glyco_hydro_b"/>
</dbReference>
<dbReference type="InterPro" id="IPR000477">
    <property type="entry name" value="RT_dom"/>
</dbReference>
<dbReference type="InterPro" id="IPR012850">
    <property type="entry name" value="A-amylase_bs_C"/>
</dbReference>
<dbReference type="SMART" id="SM00642">
    <property type="entry name" value="Aamy"/>
    <property type="match status" value="1"/>
</dbReference>
<dbReference type="InterPro" id="IPR056301">
    <property type="entry name" value="GWD-like_N_Ig"/>
</dbReference>
<feature type="domain" description="Alpha-amylase C-terminal beta-sheet" evidence="12">
    <location>
        <begin position="669"/>
        <end position="728"/>
    </location>
</feature>
<evidence type="ECO:0000256" key="9">
    <source>
        <dbReference type="ARBA" id="ARBA00030238"/>
    </source>
</evidence>
<evidence type="ECO:0000256" key="10">
    <source>
        <dbReference type="SAM" id="MobiDB-lite"/>
    </source>
</evidence>
<dbReference type="SUPFAM" id="SSF51011">
    <property type="entry name" value="Glycosyl hydrolase domain"/>
    <property type="match status" value="1"/>
</dbReference>
<organism evidence="13 14">
    <name type="scientific">Tanacetum coccineum</name>
    <dbReference type="NCBI Taxonomy" id="301880"/>
    <lineage>
        <taxon>Eukaryota</taxon>
        <taxon>Viridiplantae</taxon>
        <taxon>Streptophyta</taxon>
        <taxon>Embryophyta</taxon>
        <taxon>Tracheophyta</taxon>
        <taxon>Spermatophyta</taxon>
        <taxon>Magnoliopsida</taxon>
        <taxon>eudicotyledons</taxon>
        <taxon>Gunneridae</taxon>
        <taxon>Pentapetalae</taxon>
        <taxon>asterids</taxon>
        <taxon>campanulids</taxon>
        <taxon>Asterales</taxon>
        <taxon>Asteraceae</taxon>
        <taxon>Asteroideae</taxon>
        <taxon>Anthemideae</taxon>
        <taxon>Anthemidinae</taxon>
        <taxon>Tanacetum</taxon>
    </lineage>
</organism>
<dbReference type="Pfam" id="PF23166">
    <property type="entry name" value="Ig_N_CWD1"/>
    <property type="match status" value="2"/>
</dbReference>
<dbReference type="CDD" id="cd01647">
    <property type="entry name" value="RT_LTR"/>
    <property type="match status" value="1"/>
</dbReference>
<dbReference type="InterPro" id="IPR043128">
    <property type="entry name" value="Rev_trsase/Diguanyl_cyclase"/>
</dbReference>
<keyword evidence="14" id="KW-1185">Reference proteome</keyword>
<evidence type="ECO:0000313" key="14">
    <source>
        <dbReference type="Proteomes" id="UP001151760"/>
    </source>
</evidence>
<dbReference type="InterPro" id="IPR017853">
    <property type="entry name" value="GH"/>
</dbReference>
<dbReference type="Gene3D" id="2.60.40.1180">
    <property type="entry name" value="Golgi alpha-mannosidase II"/>
    <property type="match status" value="1"/>
</dbReference>
<evidence type="ECO:0000256" key="3">
    <source>
        <dbReference type="ARBA" id="ARBA00008061"/>
    </source>
</evidence>
<evidence type="ECO:0000259" key="11">
    <source>
        <dbReference type="SMART" id="SM00642"/>
    </source>
</evidence>
<gene>
    <name evidence="13" type="ORF">Tco_1045359</name>
</gene>
<dbReference type="SUPFAM" id="SSF51445">
    <property type="entry name" value="(Trans)glycosidases"/>
    <property type="match status" value="1"/>
</dbReference>
<keyword evidence="8" id="KW-0326">Glycosidase</keyword>
<dbReference type="Gene3D" id="3.20.20.80">
    <property type="entry name" value="Glycosidases"/>
    <property type="match status" value="1"/>
</dbReference>
<dbReference type="CDD" id="cd11314">
    <property type="entry name" value="AmyAc_arch_bac_plant_AmyA"/>
    <property type="match status" value="1"/>
</dbReference>
<feature type="domain" description="Glycosyl hydrolase family 13 catalytic" evidence="11">
    <location>
        <begin position="339"/>
        <end position="676"/>
    </location>
</feature>
<dbReference type="Gene3D" id="3.30.70.270">
    <property type="match status" value="2"/>
</dbReference>
<comment type="catalytic activity">
    <reaction evidence="1">
        <text>Endohydrolysis of (1-&gt;4)-alpha-D-glucosidic linkages in polysaccharides containing three or more (1-&gt;4)-alpha-linked D-glucose units.</text>
        <dbReference type="EC" id="3.2.1.1"/>
    </reaction>
</comment>
<comment type="caution">
    <text evidence="13">The sequence shown here is derived from an EMBL/GenBank/DDBJ whole genome shotgun (WGS) entry which is preliminary data.</text>
</comment>
<dbReference type="EMBL" id="BQNB010018820">
    <property type="protein sequence ID" value="GJT78634.1"/>
    <property type="molecule type" value="Genomic_DNA"/>
</dbReference>
<dbReference type="Pfam" id="PF00128">
    <property type="entry name" value="Alpha-amylase"/>
    <property type="match status" value="1"/>
</dbReference>
<keyword evidence="7" id="KW-0119">Carbohydrate metabolism</keyword>
<evidence type="ECO:0000256" key="1">
    <source>
        <dbReference type="ARBA" id="ARBA00000548"/>
    </source>
</evidence>
<dbReference type="SUPFAM" id="SSF56672">
    <property type="entry name" value="DNA/RNA polymerases"/>
    <property type="match status" value="1"/>
</dbReference>
<comment type="similarity">
    <text evidence="3">Belongs to the glycosyl hydrolase 13 family.</text>
</comment>
<dbReference type="Gene3D" id="3.10.10.10">
    <property type="entry name" value="HIV Type 1 Reverse Transcriptase, subunit A, domain 1"/>
    <property type="match status" value="1"/>
</dbReference>
<dbReference type="InterPro" id="IPR043502">
    <property type="entry name" value="DNA/RNA_pol_sf"/>
</dbReference>
<comment type="cofactor">
    <cofactor evidence="2">
        <name>Ca(2+)</name>
        <dbReference type="ChEBI" id="CHEBI:29108"/>
    </cofactor>
</comment>
<proteinExistence type="inferred from homology"/>
<feature type="non-terminal residue" evidence="13">
    <location>
        <position position="1"/>
    </location>
</feature>
<feature type="region of interest" description="Disordered" evidence="10">
    <location>
        <begin position="81"/>
        <end position="102"/>
    </location>
</feature>
<evidence type="ECO:0000256" key="5">
    <source>
        <dbReference type="ARBA" id="ARBA00022723"/>
    </source>
</evidence>
<dbReference type="Pfam" id="PF00078">
    <property type="entry name" value="RVT_1"/>
    <property type="match status" value="1"/>
</dbReference>
<dbReference type="Pfam" id="PF13456">
    <property type="entry name" value="RVT_3"/>
    <property type="match status" value="1"/>
</dbReference>
<evidence type="ECO:0000259" key="12">
    <source>
        <dbReference type="SMART" id="SM00810"/>
    </source>
</evidence>